<dbReference type="NCBIfam" id="NF006914">
    <property type="entry name" value="PRK09404.1"/>
    <property type="match status" value="1"/>
</dbReference>
<keyword evidence="5" id="KW-0560">Oxidoreductase</keyword>
<dbReference type="SUPFAM" id="SSF52518">
    <property type="entry name" value="Thiamin diphosphate-binding fold (THDP-binding)"/>
    <property type="match status" value="2"/>
</dbReference>
<dbReference type="InterPro" id="IPR011603">
    <property type="entry name" value="2oxoglutarate_DH_E1"/>
</dbReference>
<dbReference type="PANTHER" id="PTHR23152">
    <property type="entry name" value="2-OXOGLUTARATE DEHYDROGENASE"/>
    <property type="match status" value="1"/>
</dbReference>
<dbReference type="Pfam" id="PF16078">
    <property type="entry name" value="2-oxogl_dehyd_N"/>
    <property type="match status" value="1"/>
</dbReference>
<comment type="similarity">
    <text evidence="3">Belongs to the alpha-ketoglutarate dehydrogenase family.</text>
</comment>
<gene>
    <name evidence="8" type="primary">sucA</name>
    <name evidence="8" type="ORF">PA42_06950</name>
</gene>
<evidence type="ECO:0000256" key="4">
    <source>
        <dbReference type="ARBA" id="ARBA00012280"/>
    </source>
</evidence>
<dbReference type="Gene3D" id="3.40.50.970">
    <property type="match status" value="1"/>
</dbReference>
<dbReference type="RefSeq" id="WP_049216012.1">
    <property type="nucleotide sequence ID" value="NZ_BPUX01000006.1"/>
</dbReference>
<evidence type="ECO:0000313" key="9">
    <source>
        <dbReference type="Proteomes" id="UP001052140"/>
    </source>
</evidence>
<dbReference type="InterPro" id="IPR005475">
    <property type="entry name" value="Transketolase-like_Pyr-bd"/>
</dbReference>
<keyword evidence="9" id="KW-1185">Reference proteome</keyword>
<accession>A0ABQ4VEQ4</accession>
<comment type="cofactor">
    <cofactor evidence="1">
        <name>thiamine diphosphate</name>
        <dbReference type="ChEBI" id="CHEBI:58937"/>
    </cofactor>
</comment>
<evidence type="ECO:0000256" key="1">
    <source>
        <dbReference type="ARBA" id="ARBA00001964"/>
    </source>
</evidence>
<dbReference type="Pfam" id="PF00676">
    <property type="entry name" value="E1_dh"/>
    <property type="match status" value="1"/>
</dbReference>
<feature type="domain" description="Transketolase-like pyrimidine-binding" evidence="7">
    <location>
        <begin position="591"/>
        <end position="784"/>
    </location>
</feature>
<dbReference type="InterPro" id="IPR032106">
    <property type="entry name" value="2-oxogl_dehyd_N"/>
</dbReference>
<proteinExistence type="inferred from homology"/>
<sequence length="931" mass="105779">MQQNKSISEWLTSSALGGINQSYIEELYEDYLREPSSVDASWQEIFNSLPKSHVAVEQPHSQVRDYFKRLARDNSPNGVGVIDPHVSARLVKLLQFVNAHRNRGHLHANLDPLNLWQRMEAPTLDYKYHGFNESDLDEVFDVGGEVANKDKISLRELTDLLKKTYCGTIGLEFMHVNDVEARTWLQNKLEARLTQSFKKEEQLKFLEELTAADGLERYLGAKFPGAKRFSLEGSDSFILLMKEIVRHGKRNGIDEIAMGMAHRGRLNMLVNLLGKKPSELFDEFAGKHHGNGTGDVKYHQGFSSDFMTDDGIVHLVLAFNPSHLEIVSPVVIGSVRARQKRINDHEKAKVLPVTVHGDSAVIGQGVVQETLNMSGTRGYSVGGTIRVVINNQIGFTTSNPHDTRSTEYCTDIAKMIEAPVIHVNGDDPEAVAYAARMAVEYRTLFKRDIFIDLVSYRRHGHNEADEPSATQPLMYDRIKKHPTPRKVYADRLVAEGVINEEKATELVNNYRDALDRGDCVVEEWREMDLTTKDWTKYLSREWSEYESKFDAERFKGLANKVCEYPAQHELHSRVNKIYSDRALMAKGEKLFDWGMAETMAYATLLDEGYHVRLSGEDAGRGTFFHRHSVLHNQKDATLYIPLANLHGSQGRFEVWDSVLTENAVLAFEYGYATTDPKTLTIWEAQFGDFANCAQVVMDQFISSGEQKWGRMCGLVMLLPHGYEGQGPEHSSARLERYLQLCAQQNMQVCVPSTPAQIYHLLRRQMLRKVRRPLVVISPKSLLRHPLAVSSMDELINGKFQNVIPEVDALDPKQVRRVVMCSGKVYYDLLEQRRKNNQTDVAIIRIEQLYPYPHEEMKAILAPYSHVTDYVWCQEEPLNQGAWYCSQHNFVTSIPEQGKLRYVGRPASASPAVGYMSLHNEQQTALVTEALA</sequence>
<comment type="function">
    <text evidence="2">E1 component of the 2-oxoglutarate dehydrogenase (OGDH) complex which catalyzes the decarboxylation of 2-oxoglutarate, the first step in the conversion of 2-oxoglutarate to succinyl-CoA and CO(2).</text>
</comment>
<evidence type="ECO:0000256" key="2">
    <source>
        <dbReference type="ARBA" id="ARBA00003906"/>
    </source>
</evidence>
<name>A0ABQ4VEQ4_9PAST</name>
<comment type="caution">
    <text evidence="8">The sequence shown here is derived from an EMBL/GenBank/DDBJ whole genome shotgun (WGS) entry which is preliminary data.</text>
</comment>
<dbReference type="Pfam" id="PF16870">
    <property type="entry name" value="OxoGdeHyase_C"/>
    <property type="match status" value="1"/>
</dbReference>
<evidence type="ECO:0000256" key="6">
    <source>
        <dbReference type="ARBA" id="ARBA00023052"/>
    </source>
</evidence>
<dbReference type="NCBIfam" id="NF008907">
    <property type="entry name" value="PRK12270.1"/>
    <property type="match status" value="1"/>
</dbReference>
<dbReference type="NCBIfam" id="TIGR00239">
    <property type="entry name" value="2oxo_dh_E1"/>
    <property type="match status" value="1"/>
</dbReference>
<dbReference type="PANTHER" id="PTHR23152:SF4">
    <property type="entry name" value="2-OXOADIPATE DEHYDROGENASE COMPLEX COMPONENT E1"/>
    <property type="match status" value="1"/>
</dbReference>
<evidence type="ECO:0000313" key="8">
    <source>
        <dbReference type="EMBL" id="GJH42521.1"/>
    </source>
</evidence>
<dbReference type="EMBL" id="BPUX01000006">
    <property type="protein sequence ID" value="GJH42521.1"/>
    <property type="molecule type" value="Genomic_DNA"/>
</dbReference>
<dbReference type="EC" id="1.2.4.2" evidence="4"/>
<dbReference type="CDD" id="cd02016">
    <property type="entry name" value="TPP_E1_OGDC_like"/>
    <property type="match status" value="1"/>
</dbReference>
<dbReference type="InterPro" id="IPR029061">
    <property type="entry name" value="THDP-binding"/>
</dbReference>
<dbReference type="Pfam" id="PF02779">
    <property type="entry name" value="Transket_pyr"/>
    <property type="match status" value="1"/>
</dbReference>
<protein>
    <recommendedName>
        <fullName evidence="4">oxoglutarate dehydrogenase (succinyl-transferring)</fullName>
        <ecNumber evidence="4">1.2.4.2</ecNumber>
    </recommendedName>
</protein>
<dbReference type="InterPro" id="IPR031717">
    <property type="entry name" value="ODO-1/KGD_C"/>
</dbReference>
<evidence type="ECO:0000256" key="3">
    <source>
        <dbReference type="ARBA" id="ARBA00006936"/>
    </source>
</evidence>
<dbReference type="PIRSF" id="PIRSF000157">
    <property type="entry name" value="Oxoglu_dh_E1"/>
    <property type="match status" value="1"/>
</dbReference>
<dbReference type="Gene3D" id="3.40.50.11610">
    <property type="entry name" value="Multifunctional 2-oxoglutarate metabolism enzyme, C-terminal domain"/>
    <property type="match status" value="1"/>
</dbReference>
<dbReference type="Gene3D" id="3.40.50.12470">
    <property type="match status" value="1"/>
</dbReference>
<organism evidence="8 9">
    <name type="scientific">Pasteurella canis</name>
    <dbReference type="NCBI Taxonomy" id="753"/>
    <lineage>
        <taxon>Bacteria</taxon>
        <taxon>Pseudomonadati</taxon>
        <taxon>Pseudomonadota</taxon>
        <taxon>Gammaproteobacteria</taxon>
        <taxon>Pasteurellales</taxon>
        <taxon>Pasteurellaceae</taxon>
        <taxon>Pasteurella</taxon>
    </lineage>
</organism>
<evidence type="ECO:0000259" key="7">
    <source>
        <dbReference type="SMART" id="SM00861"/>
    </source>
</evidence>
<dbReference type="Proteomes" id="UP001052140">
    <property type="component" value="Unassembled WGS sequence"/>
</dbReference>
<reference evidence="8" key="1">
    <citation type="submission" date="2024-05" db="EMBL/GenBank/DDBJ databases">
        <title>Determining zoonotic pasteurella genome.</title>
        <authorList>
            <person name="Maeda T."/>
            <person name="Takahashi T."/>
            <person name="Yoshida H."/>
        </authorList>
    </citation>
    <scope>NUCLEOTIDE SEQUENCE</scope>
    <source>
        <strain evidence="8">PA42</strain>
    </source>
</reference>
<dbReference type="Gene3D" id="1.10.287.1150">
    <property type="entry name" value="TPP helical domain"/>
    <property type="match status" value="1"/>
</dbReference>
<dbReference type="InterPro" id="IPR001017">
    <property type="entry name" value="DH_E1"/>
</dbReference>
<evidence type="ECO:0000256" key="5">
    <source>
        <dbReference type="ARBA" id="ARBA00023002"/>
    </source>
</evidence>
<dbReference type="GeneID" id="69687003"/>
<keyword evidence="6" id="KW-0786">Thiamine pyrophosphate</keyword>
<dbReference type="InterPro" id="IPR042179">
    <property type="entry name" value="KGD_C_sf"/>
</dbReference>
<dbReference type="SMART" id="SM00861">
    <property type="entry name" value="Transket_pyr"/>
    <property type="match status" value="1"/>
</dbReference>